<keyword evidence="3" id="KW-0813">Transport</keyword>
<dbReference type="InterPro" id="IPR003593">
    <property type="entry name" value="AAA+_ATPase"/>
</dbReference>
<keyword evidence="8" id="KW-1278">Translocase</keyword>
<evidence type="ECO:0000256" key="1">
    <source>
        <dbReference type="ARBA" id="ARBA00004417"/>
    </source>
</evidence>
<dbReference type="GO" id="GO:0005524">
    <property type="term" value="F:ATP binding"/>
    <property type="evidence" value="ECO:0007669"/>
    <property type="project" value="UniProtKB-KW"/>
</dbReference>
<dbReference type="PANTHER" id="PTHR43297">
    <property type="entry name" value="OLIGOPEPTIDE TRANSPORT ATP-BINDING PROTEIN APPD"/>
    <property type="match status" value="1"/>
</dbReference>
<comment type="similarity">
    <text evidence="2">Belongs to the ABC transporter superfamily.</text>
</comment>
<dbReference type="PROSITE" id="PS50893">
    <property type="entry name" value="ABC_TRANSPORTER_2"/>
    <property type="match status" value="1"/>
</dbReference>
<evidence type="ECO:0000256" key="8">
    <source>
        <dbReference type="ARBA" id="ARBA00022967"/>
    </source>
</evidence>
<dbReference type="SMART" id="SM00382">
    <property type="entry name" value="AAA"/>
    <property type="match status" value="1"/>
</dbReference>
<dbReference type="KEGG" id="eaj:Q3M24_06160"/>
<evidence type="ECO:0000259" key="10">
    <source>
        <dbReference type="PROSITE" id="PS50893"/>
    </source>
</evidence>
<dbReference type="InterPro" id="IPR017871">
    <property type="entry name" value="ABC_transporter-like_CS"/>
</dbReference>
<evidence type="ECO:0000256" key="6">
    <source>
        <dbReference type="ARBA" id="ARBA00022741"/>
    </source>
</evidence>
<keyword evidence="4" id="KW-1003">Cell membrane</keyword>
<dbReference type="EMBL" id="CP159373">
    <property type="protein sequence ID" value="XCN74329.1"/>
    <property type="molecule type" value="Genomic_DNA"/>
</dbReference>
<evidence type="ECO:0000256" key="5">
    <source>
        <dbReference type="ARBA" id="ARBA00022519"/>
    </source>
</evidence>
<keyword evidence="6" id="KW-0547">Nucleotide-binding</keyword>
<evidence type="ECO:0000256" key="2">
    <source>
        <dbReference type="ARBA" id="ARBA00005417"/>
    </source>
</evidence>
<keyword evidence="5" id="KW-0997">Cell inner membrane</keyword>
<organism evidence="11">
    <name type="scientific">Candidatus Electrothrix aestuarii</name>
    <dbReference type="NCBI Taxonomy" id="3062594"/>
    <lineage>
        <taxon>Bacteria</taxon>
        <taxon>Pseudomonadati</taxon>
        <taxon>Thermodesulfobacteriota</taxon>
        <taxon>Desulfobulbia</taxon>
        <taxon>Desulfobulbales</taxon>
        <taxon>Desulfobulbaceae</taxon>
        <taxon>Candidatus Electrothrix</taxon>
    </lineage>
</organism>
<dbReference type="InterPro" id="IPR003439">
    <property type="entry name" value="ABC_transporter-like_ATP-bd"/>
</dbReference>
<dbReference type="AlphaFoldDB" id="A0AAU8LZQ0"/>
<dbReference type="PANTHER" id="PTHR43297:SF14">
    <property type="entry name" value="ATPASE AAA-TYPE CORE DOMAIN-CONTAINING PROTEIN"/>
    <property type="match status" value="1"/>
</dbReference>
<evidence type="ECO:0000256" key="4">
    <source>
        <dbReference type="ARBA" id="ARBA00022475"/>
    </source>
</evidence>
<dbReference type="Gene3D" id="3.40.50.300">
    <property type="entry name" value="P-loop containing nucleotide triphosphate hydrolases"/>
    <property type="match status" value="1"/>
</dbReference>
<keyword evidence="9" id="KW-0472">Membrane</keyword>
<evidence type="ECO:0000256" key="7">
    <source>
        <dbReference type="ARBA" id="ARBA00022840"/>
    </source>
</evidence>
<reference evidence="11" key="1">
    <citation type="journal article" date="2024" name="Syst. Appl. Microbiol.">
        <title>First single-strain enrichments of Electrothrix cable bacteria, description of E. aestuarii sp. nov. and E. rattekaaiensis sp. nov., and proposal of a cable bacteria taxonomy following the rules of the SeqCode.</title>
        <authorList>
            <person name="Plum-Jensen L.E."/>
            <person name="Schramm A."/>
            <person name="Marshall I.P.G."/>
        </authorList>
    </citation>
    <scope>NUCLEOTIDE SEQUENCE</scope>
    <source>
        <strain evidence="11">Rat1</strain>
    </source>
</reference>
<evidence type="ECO:0000256" key="3">
    <source>
        <dbReference type="ARBA" id="ARBA00022448"/>
    </source>
</evidence>
<dbReference type="InterPro" id="IPR050388">
    <property type="entry name" value="ABC_Ni/Peptide_Import"/>
</dbReference>
<feature type="domain" description="ABC transporter" evidence="10">
    <location>
        <begin position="17"/>
        <end position="259"/>
    </location>
</feature>
<dbReference type="Pfam" id="PF00005">
    <property type="entry name" value="ABC_tran"/>
    <property type="match status" value="1"/>
</dbReference>
<protein>
    <submittedName>
        <fullName evidence="11">ATP-binding cassette domain-containing protein</fullName>
    </submittedName>
</protein>
<reference evidence="11" key="2">
    <citation type="submission" date="2024-06" db="EMBL/GenBank/DDBJ databases">
        <authorList>
            <person name="Plum-Jensen L.E."/>
            <person name="Schramm A."/>
            <person name="Marshall I.P.G."/>
        </authorList>
    </citation>
    <scope>NUCLEOTIDE SEQUENCE</scope>
    <source>
        <strain evidence="11">Rat1</strain>
    </source>
</reference>
<dbReference type="SUPFAM" id="SSF52540">
    <property type="entry name" value="P-loop containing nucleoside triphosphate hydrolases"/>
    <property type="match status" value="1"/>
</dbReference>
<keyword evidence="7 11" id="KW-0067">ATP-binding</keyword>
<dbReference type="InterPro" id="IPR027417">
    <property type="entry name" value="P-loop_NTPase"/>
</dbReference>
<dbReference type="GO" id="GO:0005886">
    <property type="term" value="C:plasma membrane"/>
    <property type="evidence" value="ECO:0007669"/>
    <property type="project" value="UniProtKB-SubCell"/>
</dbReference>
<sequence>MPSPYSLKIKDHIVLTIDTLHISFSRYEHGLHRQQVTGLSGVSLQVRPGTINLVAGASGAGKSLLLAAILGLLPANSTCQGHIFFNGKEYSNPARLRGKEIALIPQSAEGLDPLQRVGKQVRRAARLAGLSRKEASEQTEAVFARYGLGPDVLRLYPFQLSGGMATRVLLACATVGRAKLLLADEPTTGLDEENCEQVFAHLRQLADEGRAVLLISHDISGALPFADDVTILKDGALVETMSAADFRQGICAEPYSQALYLALPQNGFILEEEQAHA</sequence>
<proteinExistence type="inferred from homology"/>
<gene>
    <name evidence="11" type="ORF">Q3M24_06160</name>
</gene>
<evidence type="ECO:0000256" key="9">
    <source>
        <dbReference type="ARBA" id="ARBA00023136"/>
    </source>
</evidence>
<evidence type="ECO:0000313" key="11">
    <source>
        <dbReference type="EMBL" id="XCN74329.1"/>
    </source>
</evidence>
<comment type="subcellular location">
    <subcellularLocation>
        <location evidence="1">Cell inner membrane</location>
        <topology evidence="1">Peripheral membrane protein</topology>
    </subcellularLocation>
</comment>
<accession>A0AAU8LZQ0</accession>
<name>A0AAU8LZQ0_9BACT</name>
<dbReference type="PROSITE" id="PS00211">
    <property type="entry name" value="ABC_TRANSPORTER_1"/>
    <property type="match status" value="1"/>
</dbReference>
<dbReference type="GO" id="GO:0016887">
    <property type="term" value="F:ATP hydrolysis activity"/>
    <property type="evidence" value="ECO:0007669"/>
    <property type="project" value="InterPro"/>
</dbReference>